<dbReference type="AlphaFoldDB" id="A0AAE1Z4Y0"/>
<sequence length="399" mass="43870">MAAKEPLDDLVSVDGSSVAGHPSPKEALNRLLSEFNLSEFLALANRVIDDGDLSSMKIIMDLKRRWHAKFGDSHSRSSMDVHPSSSRTLAPFQPITIPLRPARRIPRLPTSEQMMAYLEPPPVPLLTLPPVTSMASSPTLALSGATATLAPPFACSYLEGSQQDPDLMMPSFQDDDQPQPSIHGEAQPQHSLPIMEKEPPSHCTDLASTQHDPDLMLPSQRVNPPSIHVEDQPQYSLFNMDIRTMENAPQDPALLQLPIHGAAPSKTVEMQPQYCMLSMERSIPQDPPLVRPSLQGLAPSLHVDQPSKLVERQPQTSIQGATPSLHVDQHTKQVESQPEYTFFSMDGAKDGNMHNERPFVPLPRPKQSLPSLDSGTVTNPSEFFIGNVPLSSRYSMLSS</sequence>
<dbReference type="EMBL" id="JACGWO010000001">
    <property type="protein sequence ID" value="KAK4441864.1"/>
    <property type="molecule type" value="Genomic_DNA"/>
</dbReference>
<evidence type="ECO:0000313" key="3">
    <source>
        <dbReference type="Proteomes" id="UP001293254"/>
    </source>
</evidence>
<protein>
    <submittedName>
        <fullName evidence="2">Uncharacterized protein</fullName>
    </submittedName>
</protein>
<reference evidence="2" key="2">
    <citation type="journal article" date="2024" name="Plant">
        <title>Genomic evolution and insights into agronomic trait innovations of Sesamum species.</title>
        <authorList>
            <person name="Miao H."/>
            <person name="Wang L."/>
            <person name="Qu L."/>
            <person name="Liu H."/>
            <person name="Sun Y."/>
            <person name="Le M."/>
            <person name="Wang Q."/>
            <person name="Wei S."/>
            <person name="Zheng Y."/>
            <person name="Lin W."/>
            <person name="Duan Y."/>
            <person name="Cao H."/>
            <person name="Xiong S."/>
            <person name="Wang X."/>
            <person name="Wei L."/>
            <person name="Li C."/>
            <person name="Ma Q."/>
            <person name="Ju M."/>
            <person name="Zhao R."/>
            <person name="Li G."/>
            <person name="Mu C."/>
            <person name="Tian Q."/>
            <person name="Mei H."/>
            <person name="Zhang T."/>
            <person name="Gao T."/>
            <person name="Zhang H."/>
        </authorList>
    </citation>
    <scope>NUCLEOTIDE SEQUENCE</scope>
    <source>
        <strain evidence="2">3651</strain>
    </source>
</reference>
<feature type="region of interest" description="Disordered" evidence="1">
    <location>
        <begin position="160"/>
        <end position="189"/>
    </location>
</feature>
<organism evidence="2 3">
    <name type="scientific">Sesamum alatum</name>
    <dbReference type="NCBI Taxonomy" id="300844"/>
    <lineage>
        <taxon>Eukaryota</taxon>
        <taxon>Viridiplantae</taxon>
        <taxon>Streptophyta</taxon>
        <taxon>Embryophyta</taxon>
        <taxon>Tracheophyta</taxon>
        <taxon>Spermatophyta</taxon>
        <taxon>Magnoliopsida</taxon>
        <taxon>eudicotyledons</taxon>
        <taxon>Gunneridae</taxon>
        <taxon>Pentapetalae</taxon>
        <taxon>asterids</taxon>
        <taxon>lamiids</taxon>
        <taxon>Lamiales</taxon>
        <taxon>Pedaliaceae</taxon>
        <taxon>Sesamum</taxon>
    </lineage>
</organism>
<name>A0AAE1Z4Y0_9LAMI</name>
<evidence type="ECO:0000313" key="2">
    <source>
        <dbReference type="EMBL" id="KAK4441864.1"/>
    </source>
</evidence>
<reference evidence="2" key="1">
    <citation type="submission" date="2020-06" db="EMBL/GenBank/DDBJ databases">
        <authorList>
            <person name="Li T."/>
            <person name="Hu X."/>
            <person name="Zhang T."/>
            <person name="Song X."/>
            <person name="Zhang H."/>
            <person name="Dai N."/>
            <person name="Sheng W."/>
            <person name="Hou X."/>
            <person name="Wei L."/>
        </authorList>
    </citation>
    <scope>NUCLEOTIDE SEQUENCE</scope>
    <source>
        <strain evidence="2">3651</strain>
        <tissue evidence="2">Leaf</tissue>
    </source>
</reference>
<accession>A0AAE1Z4Y0</accession>
<proteinExistence type="predicted"/>
<keyword evidence="3" id="KW-1185">Reference proteome</keyword>
<gene>
    <name evidence="2" type="ORF">Salat_0521400</name>
</gene>
<feature type="region of interest" description="Disordered" evidence="1">
    <location>
        <begin position="1"/>
        <end position="23"/>
    </location>
</feature>
<comment type="caution">
    <text evidence="2">The sequence shown here is derived from an EMBL/GenBank/DDBJ whole genome shotgun (WGS) entry which is preliminary data.</text>
</comment>
<feature type="non-terminal residue" evidence="2">
    <location>
        <position position="399"/>
    </location>
</feature>
<evidence type="ECO:0000256" key="1">
    <source>
        <dbReference type="SAM" id="MobiDB-lite"/>
    </source>
</evidence>
<dbReference type="Proteomes" id="UP001293254">
    <property type="component" value="Unassembled WGS sequence"/>
</dbReference>